<organism evidence="2 3">
    <name type="scientific">Caerostris extrusa</name>
    <name type="common">Bark spider</name>
    <name type="synonym">Caerostris bankana</name>
    <dbReference type="NCBI Taxonomy" id="172846"/>
    <lineage>
        <taxon>Eukaryota</taxon>
        <taxon>Metazoa</taxon>
        <taxon>Ecdysozoa</taxon>
        <taxon>Arthropoda</taxon>
        <taxon>Chelicerata</taxon>
        <taxon>Arachnida</taxon>
        <taxon>Araneae</taxon>
        <taxon>Araneomorphae</taxon>
        <taxon>Entelegynae</taxon>
        <taxon>Araneoidea</taxon>
        <taxon>Araneidae</taxon>
        <taxon>Caerostris</taxon>
    </lineage>
</organism>
<feature type="compositionally biased region" description="Basic residues" evidence="1">
    <location>
        <begin position="33"/>
        <end position="44"/>
    </location>
</feature>
<evidence type="ECO:0000256" key="1">
    <source>
        <dbReference type="SAM" id="MobiDB-lite"/>
    </source>
</evidence>
<proteinExistence type="predicted"/>
<accession>A0AAV4P6W9</accession>
<dbReference type="EMBL" id="BPLR01003974">
    <property type="protein sequence ID" value="GIX90897.1"/>
    <property type="molecule type" value="Genomic_DNA"/>
</dbReference>
<sequence length="102" mass="12099">MFYPSKDGLGRLDCQVPFCWCMKRNRFGSPPEKKKKNYNKRKRKQETEIKRAFKLLYAPAFQIIKLKGWVCGEMRDVGFYHKSLKFAGVLLDQVARDKTEDF</sequence>
<gene>
    <name evidence="2" type="ORF">CEXT_387461</name>
</gene>
<comment type="caution">
    <text evidence="2">The sequence shown here is derived from an EMBL/GenBank/DDBJ whole genome shotgun (WGS) entry which is preliminary data.</text>
</comment>
<feature type="region of interest" description="Disordered" evidence="1">
    <location>
        <begin position="25"/>
        <end position="44"/>
    </location>
</feature>
<evidence type="ECO:0000313" key="3">
    <source>
        <dbReference type="Proteomes" id="UP001054945"/>
    </source>
</evidence>
<evidence type="ECO:0000313" key="2">
    <source>
        <dbReference type="EMBL" id="GIX90897.1"/>
    </source>
</evidence>
<reference evidence="2 3" key="1">
    <citation type="submission" date="2021-06" db="EMBL/GenBank/DDBJ databases">
        <title>Caerostris extrusa draft genome.</title>
        <authorList>
            <person name="Kono N."/>
            <person name="Arakawa K."/>
        </authorList>
    </citation>
    <scope>NUCLEOTIDE SEQUENCE [LARGE SCALE GENOMIC DNA]</scope>
</reference>
<dbReference type="Proteomes" id="UP001054945">
    <property type="component" value="Unassembled WGS sequence"/>
</dbReference>
<protein>
    <submittedName>
        <fullName evidence="2">Uncharacterized protein</fullName>
    </submittedName>
</protein>
<name>A0AAV4P6W9_CAEEX</name>
<dbReference type="AlphaFoldDB" id="A0AAV4P6W9"/>
<keyword evidence="3" id="KW-1185">Reference proteome</keyword>